<evidence type="ECO:0000256" key="6">
    <source>
        <dbReference type="ARBA" id="ARBA00023004"/>
    </source>
</evidence>
<dbReference type="KEGG" id="pbas:SMSP2_01634"/>
<dbReference type="SFLD" id="SFLDG01082">
    <property type="entry name" value="B12-binding_domain_containing"/>
    <property type="match status" value="1"/>
</dbReference>
<reference evidence="11" key="1">
    <citation type="submission" date="2017-02" db="EMBL/GenBank/DDBJ databases">
        <title>Comparative genomics and description of representatives of a novel lineage of planctomycetes thriving in anoxic sediments.</title>
        <authorList>
            <person name="Spring S."/>
            <person name="Bunk B."/>
            <person name="Sproer C."/>
        </authorList>
    </citation>
    <scope>NUCLEOTIDE SEQUENCE [LARGE SCALE GENOMIC DNA]</scope>
    <source>
        <strain evidence="11">SM-Chi-D1</strain>
    </source>
</reference>
<dbReference type="InterPro" id="IPR023404">
    <property type="entry name" value="rSAM_horseshoe"/>
</dbReference>
<dbReference type="STRING" id="1851148.SMSP2_01634"/>
<dbReference type="SUPFAM" id="SSF102114">
    <property type="entry name" value="Radical SAM enzymes"/>
    <property type="match status" value="1"/>
</dbReference>
<dbReference type="InterPro" id="IPR006638">
    <property type="entry name" value="Elp3/MiaA/NifB-like_rSAM"/>
</dbReference>
<dbReference type="CDD" id="cd01335">
    <property type="entry name" value="Radical_SAM"/>
    <property type="match status" value="1"/>
</dbReference>
<name>A0A1Q2MF32_9BACT</name>
<dbReference type="InterPro" id="IPR007197">
    <property type="entry name" value="rSAM"/>
</dbReference>
<dbReference type="PROSITE" id="PS51918">
    <property type="entry name" value="RADICAL_SAM"/>
    <property type="match status" value="1"/>
</dbReference>
<keyword evidence="11" id="KW-1185">Reference proteome</keyword>
<evidence type="ECO:0000256" key="7">
    <source>
        <dbReference type="ARBA" id="ARBA00023014"/>
    </source>
</evidence>
<dbReference type="GO" id="GO:0005829">
    <property type="term" value="C:cytosol"/>
    <property type="evidence" value="ECO:0007669"/>
    <property type="project" value="TreeGrafter"/>
</dbReference>
<keyword evidence="2" id="KW-0489">Methyltransferase</keyword>
<evidence type="ECO:0000259" key="8">
    <source>
        <dbReference type="PROSITE" id="PS51332"/>
    </source>
</evidence>
<dbReference type="CDD" id="cd02068">
    <property type="entry name" value="radical_SAM_B12_BD"/>
    <property type="match status" value="1"/>
</dbReference>
<dbReference type="PROSITE" id="PS51332">
    <property type="entry name" value="B12_BINDING"/>
    <property type="match status" value="1"/>
</dbReference>
<dbReference type="SFLD" id="SFLDG01123">
    <property type="entry name" value="methyltransferase_(Class_B)"/>
    <property type="match status" value="1"/>
</dbReference>
<evidence type="ECO:0000259" key="9">
    <source>
        <dbReference type="PROSITE" id="PS51918"/>
    </source>
</evidence>
<dbReference type="AlphaFoldDB" id="A0A1Q2MF32"/>
<dbReference type="InterPro" id="IPR006158">
    <property type="entry name" value="Cobalamin-bd"/>
</dbReference>
<dbReference type="Proteomes" id="UP000188181">
    <property type="component" value="Chromosome"/>
</dbReference>
<comment type="cofactor">
    <cofactor evidence="1">
        <name>[4Fe-4S] cluster</name>
        <dbReference type="ChEBI" id="CHEBI:49883"/>
    </cofactor>
</comment>
<dbReference type="SMART" id="SM00729">
    <property type="entry name" value="Elp3"/>
    <property type="match status" value="1"/>
</dbReference>
<dbReference type="PANTHER" id="PTHR43409:SF7">
    <property type="entry name" value="BLL1977 PROTEIN"/>
    <property type="match status" value="1"/>
</dbReference>
<dbReference type="RefSeq" id="WP_146683459.1">
    <property type="nucleotide sequence ID" value="NZ_CP019646.1"/>
</dbReference>
<evidence type="ECO:0000256" key="4">
    <source>
        <dbReference type="ARBA" id="ARBA00022691"/>
    </source>
</evidence>
<sequence>MKIALIAMSGIRCCDAELLELGLTLPGFVERSKTIASLPSLGLLTLAGMTPAGHQVDYIEMPDLANMNNLDTDYDLVGISSYSAQINEAYELALHFKKASVPVVIGGPHVTALPDEALEFCDSAAVGQGESVWPEILNDCRRGVLRPVYGSVERDYDLACSPMPKFELLDISKYNRLTVQTSRGCPHKCDFCASSVMLTGKYNQKPPQKVLAEIDRIKQIWQKPFIEFADDNTFVNKQYWKPLLKDLKHRRIKWFAESDLSVSEDTEMLDLMRESGCAQILIGLESPTIEPLDGIDLNSNWKYKYFDKYAEAIHKIQSHGITVNGCFILGMERQGPEIFDKVFEFVKAAGLYEVQITIMTPFPGTELYRKLDAENRLIEKQNWEKCTLFDLNFIPSHMSVDQLETGFKKLAEKIYSKYFTNWRREQFKKQFRRGGD</sequence>
<dbReference type="Pfam" id="PF02310">
    <property type="entry name" value="B12-binding"/>
    <property type="match status" value="1"/>
</dbReference>
<feature type="domain" description="Radical SAM core" evidence="9">
    <location>
        <begin position="171"/>
        <end position="396"/>
    </location>
</feature>
<dbReference type="Pfam" id="PF04055">
    <property type="entry name" value="Radical_SAM"/>
    <property type="match status" value="1"/>
</dbReference>
<dbReference type="InterPro" id="IPR058240">
    <property type="entry name" value="rSAM_sf"/>
</dbReference>
<dbReference type="GO" id="GO:0003824">
    <property type="term" value="F:catalytic activity"/>
    <property type="evidence" value="ECO:0007669"/>
    <property type="project" value="InterPro"/>
</dbReference>
<dbReference type="InterPro" id="IPR034466">
    <property type="entry name" value="Methyltransferase_Class_B"/>
</dbReference>
<protein>
    <submittedName>
        <fullName evidence="10">Hopanoid biosynthesis associated radical SAM protein HpnJ</fullName>
    </submittedName>
</protein>
<dbReference type="GO" id="GO:0051539">
    <property type="term" value="F:4 iron, 4 sulfur cluster binding"/>
    <property type="evidence" value="ECO:0007669"/>
    <property type="project" value="UniProtKB-KW"/>
</dbReference>
<evidence type="ECO:0000256" key="2">
    <source>
        <dbReference type="ARBA" id="ARBA00022603"/>
    </source>
</evidence>
<evidence type="ECO:0000256" key="5">
    <source>
        <dbReference type="ARBA" id="ARBA00022723"/>
    </source>
</evidence>
<dbReference type="Gene3D" id="3.80.30.20">
    <property type="entry name" value="tm_1862 like domain"/>
    <property type="match status" value="1"/>
</dbReference>
<dbReference type="Gene3D" id="3.40.50.280">
    <property type="entry name" value="Cobalamin-binding domain"/>
    <property type="match status" value="1"/>
</dbReference>
<evidence type="ECO:0000313" key="11">
    <source>
        <dbReference type="Proteomes" id="UP000188181"/>
    </source>
</evidence>
<feature type="domain" description="B12-binding" evidence="8">
    <location>
        <begin position="1"/>
        <end position="147"/>
    </location>
</feature>
<dbReference type="EMBL" id="CP019646">
    <property type="protein sequence ID" value="AQQ71264.1"/>
    <property type="molecule type" value="Genomic_DNA"/>
</dbReference>
<dbReference type="GO" id="GO:0046872">
    <property type="term" value="F:metal ion binding"/>
    <property type="evidence" value="ECO:0007669"/>
    <property type="project" value="UniProtKB-KW"/>
</dbReference>
<keyword evidence="6" id="KW-0408">Iron</keyword>
<dbReference type="GO" id="GO:0031419">
    <property type="term" value="F:cobalamin binding"/>
    <property type="evidence" value="ECO:0007669"/>
    <property type="project" value="InterPro"/>
</dbReference>
<dbReference type="InterPro" id="IPR025274">
    <property type="entry name" value="DUF4070"/>
</dbReference>
<evidence type="ECO:0000313" key="10">
    <source>
        <dbReference type="EMBL" id="AQQ71264.1"/>
    </source>
</evidence>
<proteinExistence type="predicted"/>
<evidence type="ECO:0000256" key="1">
    <source>
        <dbReference type="ARBA" id="ARBA00001966"/>
    </source>
</evidence>
<dbReference type="SFLD" id="SFLDS00029">
    <property type="entry name" value="Radical_SAM"/>
    <property type="match status" value="1"/>
</dbReference>
<gene>
    <name evidence="10" type="ORF">SMSP2_01634</name>
</gene>
<dbReference type="PANTHER" id="PTHR43409">
    <property type="entry name" value="ANAEROBIC MAGNESIUM-PROTOPORPHYRIN IX MONOMETHYL ESTER CYCLASE-RELATED"/>
    <property type="match status" value="1"/>
</dbReference>
<dbReference type="InterPro" id="IPR051198">
    <property type="entry name" value="BchE-like"/>
</dbReference>
<keyword evidence="4" id="KW-0949">S-adenosyl-L-methionine</keyword>
<keyword evidence="7" id="KW-0411">Iron-sulfur</keyword>
<accession>A0A1Q2MF32</accession>
<dbReference type="Pfam" id="PF13282">
    <property type="entry name" value="DUF4070"/>
    <property type="match status" value="1"/>
</dbReference>
<evidence type="ECO:0000256" key="3">
    <source>
        <dbReference type="ARBA" id="ARBA00022679"/>
    </source>
</evidence>
<dbReference type="OrthoDB" id="9801424at2"/>
<keyword evidence="5" id="KW-0479">Metal-binding</keyword>
<keyword evidence="3" id="KW-0808">Transferase</keyword>
<organism evidence="10 11">
    <name type="scientific">Limihaloglobus sulfuriphilus</name>
    <dbReference type="NCBI Taxonomy" id="1851148"/>
    <lineage>
        <taxon>Bacteria</taxon>
        <taxon>Pseudomonadati</taxon>
        <taxon>Planctomycetota</taxon>
        <taxon>Phycisphaerae</taxon>
        <taxon>Sedimentisphaerales</taxon>
        <taxon>Sedimentisphaeraceae</taxon>
        <taxon>Limihaloglobus</taxon>
    </lineage>
</organism>